<evidence type="ECO:0000313" key="2">
    <source>
        <dbReference type="Proteomes" id="UP001596084"/>
    </source>
</evidence>
<name>A0ABW0QME9_9BURK</name>
<keyword evidence="2" id="KW-1185">Reference proteome</keyword>
<sequence>MTQQIAFLRAINVGGHNVSMEALRAHFEALGLANVETFIAGGNVIFTAPAKKLPTLATAIEKHLHTALGYEVRTFIRSMPEVAAIARYQPFPASQLEAAGTLNVAFLAEPLSAEAQKTLMSLKTDIDDFHVQGREVYWLCRKKQSESKFSNALLERALKLQATFRGINTLKRLAAKYAV</sequence>
<dbReference type="InterPro" id="IPR012545">
    <property type="entry name" value="DUF1697"/>
</dbReference>
<dbReference type="Pfam" id="PF08002">
    <property type="entry name" value="DUF1697"/>
    <property type="match status" value="1"/>
</dbReference>
<dbReference type="EMBL" id="JBHSMX010000066">
    <property type="protein sequence ID" value="MFC5523869.1"/>
    <property type="molecule type" value="Genomic_DNA"/>
</dbReference>
<proteinExistence type="predicted"/>
<evidence type="ECO:0000313" key="1">
    <source>
        <dbReference type="EMBL" id="MFC5523869.1"/>
    </source>
</evidence>
<organism evidence="1 2">
    <name type="scientific">Polaromonas jejuensis</name>
    <dbReference type="NCBI Taxonomy" id="457502"/>
    <lineage>
        <taxon>Bacteria</taxon>
        <taxon>Pseudomonadati</taxon>
        <taxon>Pseudomonadota</taxon>
        <taxon>Betaproteobacteria</taxon>
        <taxon>Burkholderiales</taxon>
        <taxon>Comamonadaceae</taxon>
        <taxon>Polaromonas</taxon>
    </lineage>
</organism>
<dbReference type="SUPFAM" id="SSF160379">
    <property type="entry name" value="SP0830-like"/>
    <property type="match status" value="1"/>
</dbReference>
<dbReference type="Gene3D" id="3.30.70.1280">
    <property type="entry name" value="SP0830-like domains"/>
    <property type="match status" value="1"/>
</dbReference>
<dbReference type="PANTHER" id="PTHR36439:SF1">
    <property type="entry name" value="DUF1697 DOMAIN-CONTAINING PROTEIN"/>
    <property type="match status" value="1"/>
</dbReference>
<gene>
    <name evidence="1" type="ORF">ACFPP7_23580</name>
</gene>
<protein>
    <submittedName>
        <fullName evidence="1">DUF1697 domain-containing protein</fullName>
    </submittedName>
</protein>
<accession>A0ABW0QME9</accession>
<reference evidence="2" key="1">
    <citation type="journal article" date="2019" name="Int. J. Syst. Evol. Microbiol.">
        <title>The Global Catalogue of Microorganisms (GCM) 10K type strain sequencing project: providing services to taxonomists for standard genome sequencing and annotation.</title>
        <authorList>
            <consortium name="The Broad Institute Genomics Platform"/>
            <consortium name="The Broad Institute Genome Sequencing Center for Infectious Disease"/>
            <person name="Wu L."/>
            <person name="Ma J."/>
        </authorList>
    </citation>
    <scope>NUCLEOTIDE SEQUENCE [LARGE SCALE GENOMIC DNA]</scope>
    <source>
        <strain evidence="2">CGMCC 4.7277</strain>
    </source>
</reference>
<dbReference type="Proteomes" id="UP001596084">
    <property type="component" value="Unassembled WGS sequence"/>
</dbReference>
<dbReference type="Gene3D" id="3.30.70.1260">
    <property type="entry name" value="bacterial protein sp0830 like"/>
    <property type="match status" value="1"/>
</dbReference>
<dbReference type="RefSeq" id="WP_068832182.1">
    <property type="nucleotide sequence ID" value="NZ_JBHSMX010000066.1"/>
</dbReference>
<comment type="caution">
    <text evidence="1">The sequence shown here is derived from an EMBL/GenBank/DDBJ whole genome shotgun (WGS) entry which is preliminary data.</text>
</comment>
<dbReference type="PIRSF" id="PIRSF008502">
    <property type="entry name" value="UCP008502"/>
    <property type="match status" value="1"/>
</dbReference>
<dbReference type="PANTHER" id="PTHR36439">
    <property type="entry name" value="BLL4334 PROTEIN"/>
    <property type="match status" value="1"/>
</dbReference>